<gene>
    <name evidence="1" type="ORF">EYF80_005913</name>
</gene>
<accession>A0A4Z2J124</accession>
<name>A0A4Z2J124_9TELE</name>
<reference evidence="1 2" key="1">
    <citation type="submission" date="2019-03" db="EMBL/GenBank/DDBJ databases">
        <title>First draft genome of Liparis tanakae, snailfish: a comprehensive survey of snailfish specific genes.</title>
        <authorList>
            <person name="Kim W."/>
            <person name="Song I."/>
            <person name="Jeong J.-H."/>
            <person name="Kim D."/>
            <person name="Kim S."/>
            <person name="Ryu S."/>
            <person name="Song J.Y."/>
            <person name="Lee S.K."/>
        </authorList>
    </citation>
    <scope>NUCLEOTIDE SEQUENCE [LARGE SCALE GENOMIC DNA]</scope>
    <source>
        <tissue evidence="1">Muscle</tissue>
    </source>
</reference>
<sequence>MLDTVSNKLQKVRLRLNRPGTCLRISGLYRKQISTRTLDSNDTMIITTTNTERITSAVSILWPRNSLISTFGFRHVGGFVERISPPFAYEKQLSCQSSSTLALRLAVGLCRPVMRSRGITPPRTLHSIDKEHHPLFLWKPDDAPTLWCPSGLECVKHGAHRSVPLHAQLWIISSLKDKTQSKQDPAP</sequence>
<dbReference type="AlphaFoldDB" id="A0A4Z2J124"/>
<evidence type="ECO:0000313" key="2">
    <source>
        <dbReference type="Proteomes" id="UP000314294"/>
    </source>
</evidence>
<protein>
    <submittedName>
        <fullName evidence="1">Uncharacterized protein</fullName>
    </submittedName>
</protein>
<keyword evidence="2" id="KW-1185">Reference proteome</keyword>
<comment type="caution">
    <text evidence="1">The sequence shown here is derived from an EMBL/GenBank/DDBJ whole genome shotgun (WGS) entry which is preliminary data.</text>
</comment>
<proteinExistence type="predicted"/>
<dbReference type="EMBL" id="SRLO01000031">
    <property type="protein sequence ID" value="TNN83737.1"/>
    <property type="molecule type" value="Genomic_DNA"/>
</dbReference>
<dbReference type="Proteomes" id="UP000314294">
    <property type="component" value="Unassembled WGS sequence"/>
</dbReference>
<organism evidence="1 2">
    <name type="scientific">Liparis tanakae</name>
    <name type="common">Tanaka's snailfish</name>
    <dbReference type="NCBI Taxonomy" id="230148"/>
    <lineage>
        <taxon>Eukaryota</taxon>
        <taxon>Metazoa</taxon>
        <taxon>Chordata</taxon>
        <taxon>Craniata</taxon>
        <taxon>Vertebrata</taxon>
        <taxon>Euteleostomi</taxon>
        <taxon>Actinopterygii</taxon>
        <taxon>Neopterygii</taxon>
        <taxon>Teleostei</taxon>
        <taxon>Neoteleostei</taxon>
        <taxon>Acanthomorphata</taxon>
        <taxon>Eupercaria</taxon>
        <taxon>Perciformes</taxon>
        <taxon>Cottioidei</taxon>
        <taxon>Cottales</taxon>
        <taxon>Liparidae</taxon>
        <taxon>Liparis</taxon>
    </lineage>
</organism>
<evidence type="ECO:0000313" key="1">
    <source>
        <dbReference type="EMBL" id="TNN83737.1"/>
    </source>
</evidence>